<dbReference type="EMBL" id="JADKGY010000001">
    <property type="protein sequence ID" value="MBK9981525.1"/>
    <property type="molecule type" value="Genomic_DNA"/>
</dbReference>
<evidence type="ECO:0000313" key="2">
    <source>
        <dbReference type="Proteomes" id="UP000808337"/>
    </source>
</evidence>
<proteinExistence type="predicted"/>
<dbReference type="AlphaFoldDB" id="A0A9D7SQT0"/>
<accession>A0A9D7SQT0</accession>
<evidence type="ECO:0000313" key="1">
    <source>
        <dbReference type="EMBL" id="MBK9981525.1"/>
    </source>
</evidence>
<reference evidence="1 2" key="1">
    <citation type="submission" date="2020-10" db="EMBL/GenBank/DDBJ databases">
        <title>Connecting structure to function with the recovery of over 1000 high-quality activated sludge metagenome-assembled genomes encoding full-length rRNA genes using long-read sequencing.</title>
        <authorList>
            <person name="Singleton C.M."/>
            <person name="Petriglieri F."/>
            <person name="Kristensen J.M."/>
            <person name="Kirkegaard R.H."/>
            <person name="Michaelsen T.Y."/>
            <person name="Andersen M.H."/>
            <person name="Karst S.M."/>
            <person name="Dueholm M.S."/>
            <person name="Nielsen P.H."/>
            <person name="Albertsen M."/>
        </authorList>
    </citation>
    <scope>NUCLEOTIDE SEQUENCE [LARGE SCALE GENOMIC DNA]</scope>
    <source>
        <strain evidence="1">Ribe_18-Q3-R11-54_MAXAC.273</strain>
    </source>
</reference>
<dbReference type="GO" id="GO:0043165">
    <property type="term" value="P:Gram-negative-bacterium-type cell outer membrane assembly"/>
    <property type="evidence" value="ECO:0007669"/>
    <property type="project" value="InterPro"/>
</dbReference>
<protein>
    <recommendedName>
        <fullName evidence="3">Lipopolysaccharide-assembly</fullName>
    </recommendedName>
</protein>
<dbReference type="Pfam" id="PF04390">
    <property type="entry name" value="LptE"/>
    <property type="match status" value="1"/>
</dbReference>
<dbReference type="InterPro" id="IPR007485">
    <property type="entry name" value="LPS_assembly_LptE"/>
</dbReference>
<comment type="caution">
    <text evidence="1">The sequence shown here is derived from an EMBL/GenBank/DDBJ whole genome shotgun (WGS) entry which is preliminary data.</text>
</comment>
<dbReference type="Proteomes" id="UP000808337">
    <property type="component" value="Unassembled WGS sequence"/>
</dbReference>
<organism evidence="1 2">
    <name type="scientific">Candidatus Opimibacter skivensis</name>
    <dbReference type="NCBI Taxonomy" id="2982028"/>
    <lineage>
        <taxon>Bacteria</taxon>
        <taxon>Pseudomonadati</taxon>
        <taxon>Bacteroidota</taxon>
        <taxon>Saprospiria</taxon>
        <taxon>Saprospirales</taxon>
        <taxon>Saprospiraceae</taxon>
        <taxon>Candidatus Opimibacter</taxon>
    </lineage>
</organism>
<evidence type="ECO:0008006" key="3">
    <source>
        <dbReference type="Google" id="ProtNLM"/>
    </source>
</evidence>
<name>A0A9D7SQT0_9BACT</name>
<sequence>MIILILSVCTGCYSLKGTSIAKDVKTYYVGNFKLTALNAPATITQTFAESLKDKISKESSLKYTDENPHLEFNGTIQGFNVTSVAPQPGERTSFNRLTISLSVEYTNNLDPKDKWTKSFSHFEDFPSETNLLQVQDELIDVIFKQILEDIFNQAFNNW</sequence>
<dbReference type="GO" id="GO:0019867">
    <property type="term" value="C:outer membrane"/>
    <property type="evidence" value="ECO:0007669"/>
    <property type="project" value="InterPro"/>
</dbReference>
<gene>
    <name evidence="1" type="ORF">IPP15_03715</name>
</gene>